<evidence type="ECO:0000313" key="6">
    <source>
        <dbReference type="Proteomes" id="UP000271031"/>
    </source>
</evidence>
<dbReference type="Pfam" id="PF04172">
    <property type="entry name" value="LrgB"/>
    <property type="match status" value="1"/>
</dbReference>
<evidence type="ECO:0000256" key="3">
    <source>
        <dbReference type="ARBA" id="ARBA00022989"/>
    </source>
</evidence>
<dbReference type="RefSeq" id="WP_122916114.1">
    <property type="nucleotide sequence ID" value="NZ_RHHQ01000003.1"/>
</dbReference>
<reference evidence="5 6" key="1">
    <citation type="submission" date="2018-10" db="EMBL/GenBank/DDBJ databases">
        <title>Phylogenomics of Brevibacillus.</title>
        <authorList>
            <person name="Dunlap C."/>
        </authorList>
    </citation>
    <scope>NUCLEOTIDE SEQUENCE [LARGE SCALE GENOMIC DNA]</scope>
    <source>
        <strain evidence="5 6">JCM 15716</strain>
    </source>
</reference>
<keyword evidence="4" id="KW-0472">Membrane</keyword>
<keyword evidence="6" id="KW-1185">Reference proteome</keyword>
<dbReference type="AlphaFoldDB" id="A0A3M8DY02"/>
<protein>
    <submittedName>
        <fullName evidence="5">LrgB family protein</fullName>
    </submittedName>
</protein>
<evidence type="ECO:0000313" key="5">
    <source>
        <dbReference type="EMBL" id="RNB92409.1"/>
    </source>
</evidence>
<dbReference type="OrthoDB" id="9811701at2"/>
<proteinExistence type="predicted"/>
<evidence type="ECO:0000256" key="2">
    <source>
        <dbReference type="ARBA" id="ARBA00022692"/>
    </source>
</evidence>
<dbReference type="GO" id="GO:0016020">
    <property type="term" value="C:membrane"/>
    <property type="evidence" value="ECO:0007669"/>
    <property type="project" value="UniProtKB-SubCell"/>
</dbReference>
<comment type="caution">
    <text evidence="5">The sequence shown here is derived from an EMBL/GenBank/DDBJ whole genome shotgun (WGS) entry which is preliminary data.</text>
</comment>
<sequence length="231" mass="25167">MLLLKICSVCFTVALYLYCKRLNRKKPGWLTSPIILTPLAMMGILFTIGLPYEEYQHATSLFTEALNMVTVAFAIPLYRNWAILRANWRVIVFSLSVGSLAAIIGGMIPTYLLGMGGQAVLSVIPRSITTPIAVSLSESIHGIPALTAVFVMLTSFAGMYLGPKIMRLFHVRHPLAIGMMYGMGAHALGTVKAFERGEVEGTVSSLSNIVGAIITVAWAFMLLPIVQAWMT</sequence>
<dbReference type="InterPro" id="IPR007300">
    <property type="entry name" value="CidB/LrgB"/>
</dbReference>
<dbReference type="PANTHER" id="PTHR30249:SF3">
    <property type="entry name" value="MUREIN HYDROLASE EXPORT REGULATOR"/>
    <property type="match status" value="1"/>
</dbReference>
<keyword evidence="3" id="KW-1133">Transmembrane helix</keyword>
<accession>A0A3M8DY02</accession>
<name>A0A3M8DY02_9BACL</name>
<dbReference type="EMBL" id="RHHQ01000003">
    <property type="protein sequence ID" value="RNB92409.1"/>
    <property type="molecule type" value="Genomic_DNA"/>
</dbReference>
<gene>
    <name evidence="5" type="ORF">EDM56_01545</name>
</gene>
<dbReference type="PANTHER" id="PTHR30249">
    <property type="entry name" value="PUTATIVE SEROTONIN TRANSPORTER"/>
    <property type="match status" value="1"/>
</dbReference>
<comment type="subcellular location">
    <subcellularLocation>
        <location evidence="1">Membrane</location>
        <topology evidence="1">Multi-pass membrane protein</topology>
    </subcellularLocation>
</comment>
<organism evidence="5 6">
    <name type="scientific">Brevibacillus fluminis</name>
    <dbReference type="NCBI Taxonomy" id="511487"/>
    <lineage>
        <taxon>Bacteria</taxon>
        <taxon>Bacillati</taxon>
        <taxon>Bacillota</taxon>
        <taxon>Bacilli</taxon>
        <taxon>Bacillales</taxon>
        <taxon>Paenibacillaceae</taxon>
        <taxon>Brevibacillus</taxon>
    </lineage>
</organism>
<evidence type="ECO:0000256" key="4">
    <source>
        <dbReference type="ARBA" id="ARBA00023136"/>
    </source>
</evidence>
<evidence type="ECO:0000256" key="1">
    <source>
        <dbReference type="ARBA" id="ARBA00004141"/>
    </source>
</evidence>
<dbReference type="Proteomes" id="UP000271031">
    <property type="component" value="Unassembled WGS sequence"/>
</dbReference>
<keyword evidence="2" id="KW-0812">Transmembrane</keyword>